<comment type="caution">
    <text evidence="3">The sequence shown here is derived from an EMBL/GenBank/DDBJ whole genome shotgun (WGS) entry which is preliminary data.</text>
</comment>
<evidence type="ECO:0000313" key="4">
    <source>
        <dbReference type="Proteomes" id="UP000315759"/>
    </source>
</evidence>
<reference evidence="3 4" key="1">
    <citation type="submission" date="2018-10" db="EMBL/GenBank/DDBJ databases">
        <title>Draft genome of Mycobacterium hodleri strain B.</title>
        <authorList>
            <person name="Amande T.J."/>
            <person name="Mcgenity T.J."/>
        </authorList>
    </citation>
    <scope>NUCLEOTIDE SEQUENCE [LARGE SCALE GENOMIC DNA]</scope>
    <source>
        <strain evidence="3 4">B</strain>
    </source>
</reference>
<name>A0A544W0D8_9MYCO</name>
<evidence type="ECO:0000256" key="1">
    <source>
        <dbReference type="ARBA" id="ARBA00008791"/>
    </source>
</evidence>
<dbReference type="RefSeq" id="WP_142552915.1">
    <property type="nucleotide sequence ID" value="NZ_VIFX01000018.1"/>
</dbReference>
<dbReference type="EMBL" id="VIFX01000018">
    <property type="protein sequence ID" value="TQR85707.1"/>
    <property type="molecule type" value="Genomic_DNA"/>
</dbReference>
<dbReference type="Proteomes" id="UP000315759">
    <property type="component" value="Unassembled WGS sequence"/>
</dbReference>
<accession>A0A544W0D8</accession>
<feature type="domain" description="UspA" evidence="2">
    <location>
        <begin position="9"/>
        <end position="148"/>
    </location>
</feature>
<protein>
    <submittedName>
        <fullName evidence="3">Universal stress protein</fullName>
    </submittedName>
</protein>
<dbReference type="SUPFAM" id="SSF52402">
    <property type="entry name" value="Adenine nucleotide alpha hydrolases-like"/>
    <property type="match status" value="2"/>
</dbReference>
<sequence>MAGSTRHGIVVGVDGSETGAAAVAWAAREAVRRDVPLSIVHVLPSRATPAWPEFPFSNVFAARDEDRARMILQAAERVAELSVENLGPITLSCTTLTGHATATLVGLSEDATMVVVGRSGDSALHRRFLGSVASGLVHRARCAVAVVPGDDLGARAHEFPILLGVDGPPAGEFPIAIAFDEASLRGVDLVALHVWALTEVHRFDAAERQRLIGVGEAALAARLAHWQSCYPDVRVDRRLLFGEPAHLLVEASGSAQLTVMGSHGSGGFAEKLLGSVSSEVVRAARTPVIVMRAK</sequence>
<organism evidence="3 4">
    <name type="scientific">Mycolicibacterium hodleri</name>
    <dbReference type="NCBI Taxonomy" id="49897"/>
    <lineage>
        <taxon>Bacteria</taxon>
        <taxon>Bacillati</taxon>
        <taxon>Actinomycetota</taxon>
        <taxon>Actinomycetes</taxon>
        <taxon>Mycobacteriales</taxon>
        <taxon>Mycobacteriaceae</taxon>
        <taxon>Mycolicibacterium</taxon>
    </lineage>
</organism>
<dbReference type="InterPro" id="IPR006015">
    <property type="entry name" value="Universal_stress_UspA"/>
</dbReference>
<gene>
    <name evidence="3" type="ORF">D8S82_15345</name>
</gene>
<dbReference type="AlphaFoldDB" id="A0A544W0D8"/>
<dbReference type="InterPro" id="IPR006016">
    <property type="entry name" value="UspA"/>
</dbReference>
<comment type="similarity">
    <text evidence="1">Belongs to the universal stress protein A family.</text>
</comment>
<dbReference type="PANTHER" id="PTHR46268">
    <property type="entry name" value="STRESS RESPONSE PROTEIN NHAX"/>
    <property type="match status" value="1"/>
</dbReference>
<feature type="domain" description="UspA" evidence="2">
    <location>
        <begin position="161"/>
        <end position="292"/>
    </location>
</feature>
<proteinExistence type="inferred from homology"/>
<dbReference type="PRINTS" id="PR01438">
    <property type="entry name" value="UNVRSLSTRESS"/>
</dbReference>
<dbReference type="Gene3D" id="3.40.50.620">
    <property type="entry name" value="HUPs"/>
    <property type="match status" value="2"/>
</dbReference>
<evidence type="ECO:0000259" key="2">
    <source>
        <dbReference type="Pfam" id="PF00582"/>
    </source>
</evidence>
<keyword evidence="4" id="KW-1185">Reference proteome</keyword>
<dbReference type="PANTHER" id="PTHR46268:SF6">
    <property type="entry name" value="UNIVERSAL STRESS PROTEIN UP12"/>
    <property type="match status" value="1"/>
</dbReference>
<evidence type="ECO:0000313" key="3">
    <source>
        <dbReference type="EMBL" id="TQR85707.1"/>
    </source>
</evidence>
<dbReference type="InterPro" id="IPR014729">
    <property type="entry name" value="Rossmann-like_a/b/a_fold"/>
</dbReference>
<dbReference type="Pfam" id="PF00582">
    <property type="entry name" value="Usp"/>
    <property type="match status" value="2"/>
</dbReference>